<gene>
    <name evidence="1" type="ORF">OXX778_LOCUS17471</name>
</gene>
<dbReference type="OrthoDB" id="10598105at2759"/>
<evidence type="ECO:0000313" key="2">
    <source>
        <dbReference type="Proteomes" id="UP000663879"/>
    </source>
</evidence>
<name>A0A814IFN7_9BILA</name>
<evidence type="ECO:0000313" key="1">
    <source>
        <dbReference type="EMBL" id="CAF1022913.1"/>
    </source>
</evidence>
<organism evidence="1 2">
    <name type="scientific">Brachionus calyciflorus</name>
    <dbReference type="NCBI Taxonomy" id="104777"/>
    <lineage>
        <taxon>Eukaryota</taxon>
        <taxon>Metazoa</taxon>
        <taxon>Spiralia</taxon>
        <taxon>Gnathifera</taxon>
        <taxon>Rotifera</taxon>
        <taxon>Eurotatoria</taxon>
        <taxon>Monogononta</taxon>
        <taxon>Pseudotrocha</taxon>
        <taxon>Ploima</taxon>
        <taxon>Brachionidae</taxon>
        <taxon>Brachionus</taxon>
    </lineage>
</organism>
<comment type="caution">
    <text evidence="1">The sequence shown here is derived from an EMBL/GenBank/DDBJ whole genome shotgun (WGS) entry which is preliminary data.</text>
</comment>
<proteinExistence type="predicted"/>
<accession>A0A814IFN7</accession>
<reference evidence="1" key="1">
    <citation type="submission" date="2021-02" db="EMBL/GenBank/DDBJ databases">
        <authorList>
            <person name="Nowell W R."/>
        </authorList>
    </citation>
    <scope>NUCLEOTIDE SEQUENCE</scope>
    <source>
        <strain evidence="1">Ploen Becks lab</strain>
    </source>
</reference>
<dbReference type="Proteomes" id="UP000663879">
    <property type="component" value="Unassembled WGS sequence"/>
</dbReference>
<dbReference type="InterPro" id="IPR012337">
    <property type="entry name" value="RNaseH-like_sf"/>
</dbReference>
<sequence length="222" mass="25646">MSSSELPRFCCANHKLNLCIRHAMEKHICVSKIIRILNQTNSSIKRSVIQSEPFRNKKCRLRLENATRWSSGFLMLESTVSNSISSSLGNNRVISSNFKAGIFIECLFQKYLRQNTSPNIYQKKDDKDLLVSLSDKFVDILVKENERFEIFEELDNCNENTGTSYFRKIMKKLFPDSSFLQNNTAGILKKQNSRKVNAAYQLVKERDTVKIINSELLYPNNS</sequence>
<dbReference type="SUPFAM" id="SSF53098">
    <property type="entry name" value="Ribonuclease H-like"/>
    <property type="match status" value="1"/>
</dbReference>
<dbReference type="EMBL" id="CAJNOC010004472">
    <property type="protein sequence ID" value="CAF1022913.1"/>
    <property type="molecule type" value="Genomic_DNA"/>
</dbReference>
<feature type="non-terminal residue" evidence="1">
    <location>
        <position position="1"/>
    </location>
</feature>
<protein>
    <submittedName>
        <fullName evidence="1">Uncharacterized protein</fullName>
    </submittedName>
</protein>
<keyword evidence="2" id="KW-1185">Reference proteome</keyword>
<dbReference type="AlphaFoldDB" id="A0A814IFN7"/>